<organism evidence="1 2">
    <name type="scientific">candidate division KD3-62 bacterium DG_56</name>
    <dbReference type="NCBI Taxonomy" id="1704032"/>
    <lineage>
        <taxon>Bacteria</taxon>
        <taxon>candidate division KD3-62</taxon>
    </lineage>
</organism>
<protein>
    <recommendedName>
        <fullName evidence="3">DUF948 domain-containing protein</fullName>
    </recommendedName>
</protein>
<evidence type="ECO:0000313" key="1">
    <source>
        <dbReference type="EMBL" id="KPJ63114.1"/>
    </source>
</evidence>
<dbReference type="Proteomes" id="UP000052020">
    <property type="component" value="Unassembled WGS sequence"/>
</dbReference>
<comment type="caution">
    <text evidence="1">The sequence shown here is derived from an EMBL/GenBank/DDBJ whole genome shotgun (WGS) entry which is preliminary data.</text>
</comment>
<sequence length="130" mass="13527">MEQAVIALGMVAAVVLIAAAIHAIRVLSHLGSVAERVAESIDSRLGTAADHAGRALDEVGQTAREVRSRSEQMGRVLREFEAIGAALGVLVGAREIVGPSVSSVVSAALKRVSNWLTHKKPPGGESDDRA</sequence>
<dbReference type="AlphaFoldDB" id="A0A0S7XL18"/>
<evidence type="ECO:0000313" key="2">
    <source>
        <dbReference type="Proteomes" id="UP000052020"/>
    </source>
</evidence>
<name>A0A0S7XL18_9BACT</name>
<reference evidence="1 2" key="1">
    <citation type="journal article" date="2015" name="Microbiome">
        <title>Genomic resolution of linkages in carbon, nitrogen, and sulfur cycling among widespread estuary sediment bacteria.</title>
        <authorList>
            <person name="Baker B.J."/>
            <person name="Lazar C.S."/>
            <person name="Teske A.P."/>
            <person name="Dick G.J."/>
        </authorList>
    </citation>
    <scope>NUCLEOTIDE SEQUENCE [LARGE SCALE GENOMIC DNA]</scope>
    <source>
        <strain evidence="1">DG_56</strain>
    </source>
</reference>
<proteinExistence type="predicted"/>
<gene>
    <name evidence="1" type="ORF">AMK68_04130</name>
</gene>
<evidence type="ECO:0008006" key="3">
    <source>
        <dbReference type="Google" id="ProtNLM"/>
    </source>
</evidence>
<accession>A0A0S7XL18</accession>
<dbReference type="EMBL" id="LIZY01000091">
    <property type="protein sequence ID" value="KPJ63114.1"/>
    <property type="molecule type" value="Genomic_DNA"/>
</dbReference>